<reference evidence="3 4" key="1">
    <citation type="submission" date="2019-01" db="EMBL/GenBank/DDBJ databases">
        <title>Genome sequencing of the rare red list fungi Fomitopsis rosea.</title>
        <authorList>
            <person name="Buettner E."/>
            <person name="Kellner H."/>
        </authorList>
    </citation>
    <scope>NUCLEOTIDE SEQUENCE [LARGE SCALE GENOMIC DNA]</scope>
    <source>
        <strain evidence="3 4">DSM 105464</strain>
    </source>
</reference>
<dbReference type="InterPro" id="IPR032675">
    <property type="entry name" value="LRR_dom_sf"/>
</dbReference>
<dbReference type="EMBL" id="SEKV01000181">
    <property type="protein sequence ID" value="TFY62090.1"/>
    <property type="molecule type" value="Genomic_DNA"/>
</dbReference>
<evidence type="ECO:0000313" key="4">
    <source>
        <dbReference type="Proteomes" id="UP000298390"/>
    </source>
</evidence>
<dbReference type="STRING" id="34475.A0A4Y9YJB9"/>
<dbReference type="InterPro" id="IPR001810">
    <property type="entry name" value="F-box_dom"/>
</dbReference>
<gene>
    <name evidence="3" type="ORF">EVJ58_g4085</name>
</gene>
<dbReference type="CDD" id="cd09917">
    <property type="entry name" value="F-box_SF"/>
    <property type="match status" value="1"/>
</dbReference>
<dbReference type="AlphaFoldDB" id="A0A4Y9YJB9"/>
<dbReference type="Gene3D" id="3.80.10.10">
    <property type="entry name" value="Ribonuclease Inhibitor"/>
    <property type="match status" value="1"/>
</dbReference>
<comment type="caution">
    <text evidence="3">The sequence shown here is derived from an EMBL/GenBank/DDBJ whole genome shotgun (WGS) entry which is preliminary data.</text>
</comment>
<name>A0A4Y9YJB9_9APHY</name>
<dbReference type="PROSITE" id="PS50181">
    <property type="entry name" value="FBOX"/>
    <property type="match status" value="1"/>
</dbReference>
<proteinExistence type="predicted"/>
<evidence type="ECO:0000259" key="2">
    <source>
        <dbReference type="PROSITE" id="PS50181"/>
    </source>
</evidence>
<accession>A0A4Y9YJB9</accession>
<dbReference type="SUPFAM" id="SSF52047">
    <property type="entry name" value="RNI-like"/>
    <property type="match status" value="1"/>
</dbReference>
<evidence type="ECO:0000256" key="1">
    <source>
        <dbReference type="SAM" id="MobiDB-lite"/>
    </source>
</evidence>
<sequence length="640" mass="70468">MATVTVAARPPLAKARGPSSAGKGRARKAHLPSLNTSPSAYDRTDPFAALNVLRTLLASLPARIGGCAYKLTPEEHRLSLHLLTIVEPFVGLAPQRRTLTRQPTEILDAIVFHLDEKRDLLNLALACKRLHGIIFPRHYEYRVVRCKISRIAVWNHLAVHRGLARNVRRLEIMDERGTEPASVPSDILNTDTDLESTDDELGMHDKQERVLVSALARMTALESFVWSCGHSPISIDQVWPTLLKCQSLKNVQINDNLVFAPSELAPTEGQTSKNKRRQYVLPALKTISLQSTKYAYGASKNPEMTRISRMLTNCPVLESLSIAYQPRRAPGFYLPAADDLLLCARWSTLRTLVLSNLRCSALAGPDAVASFLAAHVQLEVLHLDLSFGQARTSICLPDETLPKLKELKASREMANAILACPVLPTVTHPEGRPLETLKGLKLAGPGGDAFVANLRAFGQTVKRIELLGYTDMDEIRKLSDAAPQLTWLDVGKRIDGHGAAGAAMGVDRAGRPAPAIATNFAEWASVLAHFPSLATFHGARFFYEIAPSALAQPSAAFVHNSSSGPHAMATIPLAPSERTRLPITPSDRSRMRKNEEVAATLAWKCQKLRRLDHWEEGTGRVVILLRDGDKVRYEVRRVRV</sequence>
<feature type="region of interest" description="Disordered" evidence="1">
    <location>
        <begin position="1"/>
        <end position="37"/>
    </location>
</feature>
<evidence type="ECO:0000313" key="3">
    <source>
        <dbReference type="EMBL" id="TFY62090.1"/>
    </source>
</evidence>
<organism evidence="3 4">
    <name type="scientific">Rhodofomes roseus</name>
    <dbReference type="NCBI Taxonomy" id="34475"/>
    <lineage>
        <taxon>Eukaryota</taxon>
        <taxon>Fungi</taxon>
        <taxon>Dikarya</taxon>
        <taxon>Basidiomycota</taxon>
        <taxon>Agaricomycotina</taxon>
        <taxon>Agaricomycetes</taxon>
        <taxon>Polyporales</taxon>
        <taxon>Rhodofomes</taxon>
    </lineage>
</organism>
<feature type="domain" description="F-box" evidence="2">
    <location>
        <begin position="96"/>
        <end position="144"/>
    </location>
</feature>
<dbReference type="Proteomes" id="UP000298390">
    <property type="component" value="Unassembled WGS sequence"/>
</dbReference>
<protein>
    <recommendedName>
        <fullName evidence="2">F-box domain-containing protein</fullName>
    </recommendedName>
</protein>